<sequence length="442" mass="47596">MSIVQSTVVDFPLAEVFAWHSRPGAMPRLTPPWAPLRVIAEASSLRDGQAVLGLPGGLRWLAAHQPGAYDPPYRFVDELASQPLRTVLSWRHSHEFAAEGDSKTKVTDRIETPVPGALLRSMVAYRHRQLAGDLAAHRWSRDLRPDPLTVAITGSGGMIGTQLAALLTTGGHKVIRLVRRAPRSASERRWRPDKPDADLLAGVDAVVHLAGASIAGRFTPSHKAAVRDSRIEPTLRLAQLAARGRHRPSTFVSASAVGIYGPDRGDELLTEESPRGEGFLADLVADWEDAASAAAEDGVRVVTVRTGIVQSPRGGSLRLLFPLFAAGLGGRLGTGRQWLPWIGIDDLLDVYLRAIVDSGLSGAVNAVAPQPVRNIDYTRALASALHRPAVLPVPSIGPRLLLGREGAEELASASQRVVPRRLELAGHRFRHPVVDQALAHLL</sequence>
<keyword evidence="5" id="KW-1185">Reference proteome</keyword>
<dbReference type="Proteomes" id="UP001589810">
    <property type="component" value="Unassembled WGS sequence"/>
</dbReference>
<feature type="domain" description="NAD-dependent epimerase/dehydratase" evidence="2">
    <location>
        <begin position="150"/>
        <end position="357"/>
    </location>
</feature>
<evidence type="ECO:0000313" key="5">
    <source>
        <dbReference type="Proteomes" id="UP001589810"/>
    </source>
</evidence>
<comment type="caution">
    <text evidence="4">The sequence shown here is derived from an EMBL/GenBank/DDBJ whole genome shotgun (WGS) entry which is preliminary data.</text>
</comment>
<dbReference type="InterPro" id="IPR010099">
    <property type="entry name" value="SDR39U1"/>
</dbReference>
<evidence type="ECO:0000313" key="4">
    <source>
        <dbReference type="EMBL" id="MFC0542760.1"/>
    </source>
</evidence>
<dbReference type="PANTHER" id="PTHR11092:SF0">
    <property type="entry name" value="EPIMERASE FAMILY PROTEIN SDR39U1"/>
    <property type="match status" value="1"/>
</dbReference>
<dbReference type="Pfam" id="PF08338">
    <property type="entry name" value="DUF1731"/>
    <property type="match status" value="1"/>
</dbReference>
<protein>
    <submittedName>
        <fullName evidence="4">TIGR01777 family oxidoreductase</fullName>
    </submittedName>
</protein>
<dbReference type="PANTHER" id="PTHR11092">
    <property type="entry name" value="SUGAR NUCLEOTIDE EPIMERASE RELATED"/>
    <property type="match status" value="1"/>
</dbReference>
<dbReference type="SUPFAM" id="SSF51735">
    <property type="entry name" value="NAD(P)-binding Rossmann-fold domains"/>
    <property type="match status" value="1"/>
</dbReference>
<organism evidence="4 5">
    <name type="scientific">Kutzneria chonburiensis</name>
    <dbReference type="NCBI Taxonomy" id="1483604"/>
    <lineage>
        <taxon>Bacteria</taxon>
        <taxon>Bacillati</taxon>
        <taxon>Actinomycetota</taxon>
        <taxon>Actinomycetes</taxon>
        <taxon>Pseudonocardiales</taxon>
        <taxon>Pseudonocardiaceae</taxon>
        <taxon>Kutzneria</taxon>
    </lineage>
</organism>
<comment type="similarity">
    <text evidence="1">Belongs to the NAD(P)-dependent epimerase/dehydratase family. SDR39U1 subfamily.</text>
</comment>
<dbReference type="EMBL" id="JBHLUD010000004">
    <property type="protein sequence ID" value="MFC0542760.1"/>
    <property type="molecule type" value="Genomic_DNA"/>
</dbReference>
<gene>
    <name evidence="4" type="ORF">ACFFH7_14780</name>
</gene>
<proteinExistence type="inferred from homology"/>
<dbReference type="InterPro" id="IPR036291">
    <property type="entry name" value="NAD(P)-bd_dom_sf"/>
</dbReference>
<dbReference type="Pfam" id="PF01370">
    <property type="entry name" value="Epimerase"/>
    <property type="match status" value="1"/>
</dbReference>
<dbReference type="CDD" id="cd07820">
    <property type="entry name" value="SRPBCC_3"/>
    <property type="match status" value="1"/>
</dbReference>
<evidence type="ECO:0000256" key="1">
    <source>
        <dbReference type="ARBA" id="ARBA00009353"/>
    </source>
</evidence>
<dbReference type="Gene3D" id="3.30.530.20">
    <property type="match status" value="1"/>
</dbReference>
<dbReference type="Gene3D" id="3.40.50.720">
    <property type="entry name" value="NAD(P)-binding Rossmann-like Domain"/>
    <property type="match status" value="1"/>
</dbReference>
<dbReference type="InterPro" id="IPR023393">
    <property type="entry name" value="START-like_dom_sf"/>
</dbReference>
<dbReference type="InterPro" id="IPR013549">
    <property type="entry name" value="DUF1731"/>
</dbReference>
<accession>A0ABV6MSA6</accession>
<dbReference type="NCBIfam" id="TIGR01777">
    <property type="entry name" value="yfcH"/>
    <property type="match status" value="1"/>
</dbReference>
<dbReference type="InterPro" id="IPR001509">
    <property type="entry name" value="Epimerase_deHydtase"/>
</dbReference>
<evidence type="ECO:0000259" key="3">
    <source>
        <dbReference type="Pfam" id="PF08338"/>
    </source>
</evidence>
<dbReference type="RefSeq" id="WP_273941176.1">
    <property type="nucleotide sequence ID" value="NZ_CP097263.1"/>
</dbReference>
<evidence type="ECO:0000259" key="2">
    <source>
        <dbReference type="Pfam" id="PF01370"/>
    </source>
</evidence>
<name>A0ABV6MSA6_9PSEU</name>
<dbReference type="SUPFAM" id="SSF55961">
    <property type="entry name" value="Bet v1-like"/>
    <property type="match status" value="1"/>
</dbReference>
<reference evidence="4 5" key="1">
    <citation type="submission" date="2024-09" db="EMBL/GenBank/DDBJ databases">
        <authorList>
            <person name="Sun Q."/>
            <person name="Mori K."/>
        </authorList>
    </citation>
    <scope>NUCLEOTIDE SEQUENCE [LARGE SCALE GENOMIC DNA]</scope>
    <source>
        <strain evidence="4 5">TBRC 1432</strain>
    </source>
</reference>
<feature type="domain" description="DUF1731" evidence="3">
    <location>
        <begin position="393"/>
        <end position="441"/>
    </location>
</feature>